<organism evidence="2 3">
    <name type="scientific">Aliiglaciecola lipolytica E3</name>
    <dbReference type="NCBI Taxonomy" id="1127673"/>
    <lineage>
        <taxon>Bacteria</taxon>
        <taxon>Pseudomonadati</taxon>
        <taxon>Pseudomonadota</taxon>
        <taxon>Gammaproteobacteria</taxon>
        <taxon>Alteromonadales</taxon>
        <taxon>Alteromonadaceae</taxon>
        <taxon>Aliiglaciecola</taxon>
    </lineage>
</organism>
<sequence>MGNSIIWVASRFIGIFLFLPFSHHQSKMGALMAHNKNIIVGILLAEIALLKSPYVKCYMQNFGN</sequence>
<reference evidence="2 3" key="1">
    <citation type="journal article" date="2017" name="Antonie Van Leeuwenhoek">
        <title>Rhizobium rhizosphaerae sp. nov., a novel species isolated from rice rhizosphere.</title>
        <authorList>
            <person name="Zhao J.J."/>
            <person name="Zhang J."/>
            <person name="Zhang R.J."/>
            <person name="Zhang C.W."/>
            <person name="Yin H.Q."/>
            <person name="Zhang X.X."/>
        </authorList>
    </citation>
    <scope>NUCLEOTIDE SEQUENCE [LARGE SCALE GENOMIC DNA]</scope>
    <source>
        <strain evidence="2 3">E3</strain>
    </source>
</reference>
<evidence type="ECO:0000313" key="2">
    <source>
        <dbReference type="EMBL" id="GAC16192.1"/>
    </source>
</evidence>
<keyword evidence="3" id="KW-1185">Reference proteome</keyword>
<dbReference type="Proteomes" id="UP000006334">
    <property type="component" value="Unassembled WGS sequence"/>
</dbReference>
<protein>
    <submittedName>
        <fullName evidence="2">Uncharacterized protein</fullName>
    </submittedName>
</protein>
<feature type="transmembrane region" description="Helical" evidence="1">
    <location>
        <begin position="6"/>
        <end position="22"/>
    </location>
</feature>
<keyword evidence="1" id="KW-1133">Transmembrane helix</keyword>
<evidence type="ECO:0000256" key="1">
    <source>
        <dbReference type="SAM" id="Phobius"/>
    </source>
</evidence>
<evidence type="ECO:0000313" key="3">
    <source>
        <dbReference type="Proteomes" id="UP000006334"/>
    </source>
</evidence>
<name>K6YDB4_9ALTE</name>
<keyword evidence="1" id="KW-0812">Transmembrane</keyword>
<keyword evidence="1" id="KW-0472">Membrane</keyword>
<dbReference type="AlphaFoldDB" id="K6YDB4"/>
<dbReference type="EMBL" id="BAEN01000068">
    <property type="protein sequence ID" value="GAC16192.1"/>
    <property type="molecule type" value="Genomic_DNA"/>
</dbReference>
<proteinExistence type="predicted"/>
<gene>
    <name evidence="2" type="ORF">GLIP_3581</name>
</gene>
<accession>K6YDB4</accession>
<comment type="caution">
    <text evidence="2">The sequence shown here is derived from an EMBL/GenBank/DDBJ whole genome shotgun (WGS) entry which is preliminary data.</text>
</comment>